<accession>K2RPL8</accession>
<protein>
    <submittedName>
        <fullName evidence="2">Uncharacterized protein</fullName>
    </submittedName>
</protein>
<proteinExistence type="predicted"/>
<dbReference type="EMBL" id="AHHD01000337">
    <property type="protein sequence ID" value="EKG14727.1"/>
    <property type="molecule type" value="Genomic_DNA"/>
</dbReference>
<dbReference type="VEuPathDB" id="FungiDB:MPH_08002"/>
<evidence type="ECO:0000313" key="2">
    <source>
        <dbReference type="EMBL" id="EKG14727.1"/>
    </source>
</evidence>
<dbReference type="AlphaFoldDB" id="K2RPL8"/>
<evidence type="ECO:0000313" key="3">
    <source>
        <dbReference type="Proteomes" id="UP000007129"/>
    </source>
</evidence>
<feature type="region of interest" description="Disordered" evidence="1">
    <location>
        <begin position="50"/>
        <end position="70"/>
    </location>
</feature>
<comment type="caution">
    <text evidence="2">The sequence shown here is derived from an EMBL/GenBank/DDBJ whole genome shotgun (WGS) entry which is preliminary data.</text>
</comment>
<name>K2RPL8_MACPH</name>
<dbReference type="InParanoid" id="K2RPL8"/>
<gene>
    <name evidence="2" type="ORF">MPH_08002</name>
</gene>
<reference evidence="2 3" key="1">
    <citation type="journal article" date="2012" name="BMC Genomics">
        <title>Tools to kill: Genome of one of the most destructive plant pathogenic fungi Macrophomina phaseolina.</title>
        <authorList>
            <person name="Islam M.S."/>
            <person name="Haque M.S."/>
            <person name="Islam M.M."/>
            <person name="Emdad E.M."/>
            <person name="Halim A."/>
            <person name="Hossen Q.M.M."/>
            <person name="Hossain M.Z."/>
            <person name="Ahmed B."/>
            <person name="Rahim S."/>
            <person name="Rahman M.S."/>
            <person name="Alam M.M."/>
            <person name="Hou S."/>
            <person name="Wan X."/>
            <person name="Saito J.A."/>
            <person name="Alam M."/>
        </authorList>
    </citation>
    <scope>NUCLEOTIDE SEQUENCE [LARGE SCALE GENOMIC DNA]</scope>
    <source>
        <strain evidence="2 3">MS6</strain>
    </source>
</reference>
<sequence>MSTLNAGYRGFRWSAVVMHRKLGATIAHALRTPRTLMADHVFMHHFSRQTCTSGPPEIPSHPTDVSDIGRDIPATLKSRTSFGRSMPGSTEISAAIVAARGSRFVHLSSPWL</sequence>
<evidence type="ECO:0000256" key="1">
    <source>
        <dbReference type="SAM" id="MobiDB-lite"/>
    </source>
</evidence>
<dbReference type="Proteomes" id="UP000007129">
    <property type="component" value="Unassembled WGS sequence"/>
</dbReference>
<organism evidence="2 3">
    <name type="scientific">Macrophomina phaseolina (strain MS6)</name>
    <name type="common">Charcoal rot fungus</name>
    <dbReference type="NCBI Taxonomy" id="1126212"/>
    <lineage>
        <taxon>Eukaryota</taxon>
        <taxon>Fungi</taxon>
        <taxon>Dikarya</taxon>
        <taxon>Ascomycota</taxon>
        <taxon>Pezizomycotina</taxon>
        <taxon>Dothideomycetes</taxon>
        <taxon>Dothideomycetes incertae sedis</taxon>
        <taxon>Botryosphaeriales</taxon>
        <taxon>Botryosphaeriaceae</taxon>
        <taxon>Macrophomina</taxon>
    </lineage>
</organism>
<dbReference type="HOGENOM" id="CLU_2146337_0_0_1"/>